<evidence type="ECO:0000313" key="8">
    <source>
        <dbReference type="Ensembl" id="ENSSTUP00000107566.1"/>
    </source>
</evidence>
<keyword evidence="5 7" id="KW-0496">Mitochondrion</keyword>
<dbReference type="InterPro" id="IPR019166">
    <property type="entry name" value="MIC26/MIC27"/>
</dbReference>
<dbReference type="GO" id="GO:0042407">
    <property type="term" value="P:cristae formation"/>
    <property type="evidence" value="ECO:0007669"/>
    <property type="project" value="InterPro"/>
</dbReference>
<evidence type="ECO:0000256" key="1">
    <source>
        <dbReference type="ARBA" id="ARBA00004325"/>
    </source>
</evidence>
<protein>
    <recommendedName>
        <fullName evidence="7">MICOS complex subunit</fullName>
    </recommendedName>
</protein>
<feature type="transmembrane region" description="Helical" evidence="7">
    <location>
        <begin position="117"/>
        <end position="135"/>
    </location>
</feature>
<keyword evidence="4 7" id="KW-1133">Transmembrane helix</keyword>
<comment type="subunit">
    <text evidence="7">Component of the mitochondrial contact site and cristae organizing system (MICOS) complex.</text>
</comment>
<dbReference type="GO" id="GO:0061617">
    <property type="term" value="C:MICOS complex"/>
    <property type="evidence" value="ECO:0007669"/>
    <property type="project" value="UniProtKB-UniRule"/>
</dbReference>
<evidence type="ECO:0000256" key="6">
    <source>
        <dbReference type="ARBA" id="ARBA00023136"/>
    </source>
</evidence>
<reference evidence="8" key="1">
    <citation type="submission" date="2025-08" db="UniProtKB">
        <authorList>
            <consortium name="Ensembl"/>
        </authorList>
    </citation>
    <scope>IDENTIFICATION</scope>
</reference>
<evidence type="ECO:0000313" key="9">
    <source>
        <dbReference type="Proteomes" id="UP000472277"/>
    </source>
</evidence>
<evidence type="ECO:0000256" key="2">
    <source>
        <dbReference type="ARBA" id="ARBA00010904"/>
    </source>
</evidence>
<comment type="function">
    <text evidence="7">Component of the MICOS complex, a large protein complex of the mitochondrial inner membrane that plays crucial roles in the maintenance of crista junctions, inner membrane architecture, and formation of contact sites to the outer membrane.</text>
</comment>
<keyword evidence="6 7" id="KW-0472">Membrane</keyword>
<evidence type="ECO:0000256" key="3">
    <source>
        <dbReference type="ARBA" id="ARBA00022692"/>
    </source>
</evidence>
<organism evidence="8 9">
    <name type="scientific">Salmo trutta</name>
    <name type="common">Brown trout</name>
    <dbReference type="NCBI Taxonomy" id="8032"/>
    <lineage>
        <taxon>Eukaryota</taxon>
        <taxon>Metazoa</taxon>
        <taxon>Chordata</taxon>
        <taxon>Craniata</taxon>
        <taxon>Vertebrata</taxon>
        <taxon>Euteleostomi</taxon>
        <taxon>Actinopterygii</taxon>
        <taxon>Neopterygii</taxon>
        <taxon>Teleostei</taxon>
        <taxon>Protacanthopterygii</taxon>
        <taxon>Salmoniformes</taxon>
        <taxon>Salmonidae</taxon>
        <taxon>Salmoninae</taxon>
        <taxon>Salmo</taxon>
    </lineage>
</organism>
<reference evidence="8" key="2">
    <citation type="submission" date="2025-09" db="UniProtKB">
        <authorList>
            <consortium name="Ensembl"/>
        </authorList>
    </citation>
    <scope>IDENTIFICATION</scope>
</reference>
<dbReference type="InParanoid" id="A0A674EHR6"/>
<dbReference type="PANTHER" id="PTHR14564">
    <property type="entry name" value="MICOS COMPLEX SUBUNIT MIC26 / MIC27 FAMILY MEMBER"/>
    <property type="match status" value="1"/>
</dbReference>
<evidence type="ECO:0000256" key="5">
    <source>
        <dbReference type="ARBA" id="ARBA00023128"/>
    </source>
</evidence>
<comment type="similarity">
    <text evidence="2">Belongs to the apolipoprotein O/MICOS complex subunit Mic27 family.</text>
</comment>
<name>A0A674EHR6_SALTR</name>
<dbReference type="Pfam" id="PF09769">
    <property type="entry name" value="ApoO"/>
    <property type="match status" value="1"/>
</dbReference>
<keyword evidence="9" id="KW-1185">Reference proteome</keyword>
<proteinExistence type="inferred from homology"/>
<gene>
    <name evidence="8" type="primary">APOO</name>
</gene>
<dbReference type="Ensembl" id="ENSSTUT00000115233.1">
    <property type="protein sequence ID" value="ENSSTUP00000107566.1"/>
    <property type="gene ID" value="ENSSTUG00000047753.1"/>
</dbReference>
<dbReference type="InterPro" id="IPR033182">
    <property type="entry name" value="MIC26/MIC27_animal"/>
</dbReference>
<comment type="subcellular location">
    <subcellularLocation>
        <location evidence="7">Mitochondrion inner membrane</location>
    </subcellularLocation>
    <subcellularLocation>
        <location evidence="1">Mitochondrion membrane</location>
    </subcellularLocation>
</comment>
<keyword evidence="3 7" id="KW-0812">Transmembrane</keyword>
<accession>A0A674EHR6</accession>
<keyword evidence="7" id="KW-0999">Mitochondrion inner membrane</keyword>
<dbReference type="Proteomes" id="UP000472277">
    <property type="component" value="Chromosome 12"/>
</dbReference>
<sequence>QKKKRKPEGCSVSPQVAGVAAVPVTLSLMSGTVFAAAEDKPNVTLNTNELSLYTTPQQKFRYVEPDIGHLEPGVTTLRKLAEPYVTWCQNISFSLVPELFSVLSETFTFLQNPPAEFYPLVAVIGFPGIIGLFLARGSRVKKLIYPTGLMAAGYSMYYPQVAASITKVSERVNISYVVCFYLYLHVWEKMNIVPFFNSATTPVEGKVSSSCQVQN</sequence>
<evidence type="ECO:0000256" key="7">
    <source>
        <dbReference type="RuleBase" id="RU363021"/>
    </source>
</evidence>
<dbReference type="AlphaFoldDB" id="A0A674EHR6"/>
<dbReference type="GeneTree" id="ENSGT00530000063666"/>
<evidence type="ECO:0000256" key="4">
    <source>
        <dbReference type="ARBA" id="ARBA00022989"/>
    </source>
</evidence>
<feature type="transmembrane region" description="Helical" evidence="7">
    <location>
        <begin position="12"/>
        <end position="37"/>
    </location>
</feature>